<evidence type="ECO:0000256" key="1">
    <source>
        <dbReference type="ARBA" id="ARBA00004514"/>
    </source>
</evidence>
<dbReference type="SUPFAM" id="SSF54236">
    <property type="entry name" value="Ubiquitin-like"/>
    <property type="match status" value="1"/>
</dbReference>
<keyword evidence="2" id="KW-0963">Cytoplasm</keyword>
<protein>
    <recommendedName>
        <fullName evidence="4">Ubiquitin-like domain-containing protein</fullName>
    </recommendedName>
</protein>
<dbReference type="AlphaFoldDB" id="A0A9W8ATS8"/>
<dbReference type="InterPro" id="IPR000626">
    <property type="entry name" value="Ubiquitin-like_dom"/>
</dbReference>
<dbReference type="Pfam" id="PF00240">
    <property type="entry name" value="ubiquitin"/>
    <property type="match status" value="1"/>
</dbReference>
<evidence type="ECO:0000313" key="5">
    <source>
        <dbReference type="EMBL" id="KAJ1968267.1"/>
    </source>
</evidence>
<comment type="subcellular location">
    <subcellularLocation>
        <location evidence="1">Cytoplasm</location>
        <location evidence="1">Cytosol</location>
    </subcellularLocation>
</comment>
<dbReference type="Gene3D" id="3.10.20.90">
    <property type="entry name" value="Phosphatidylinositol 3-kinase Catalytic Subunit, Chain A, domain 1"/>
    <property type="match status" value="1"/>
</dbReference>
<dbReference type="PROSITE" id="PS50053">
    <property type="entry name" value="UBIQUITIN_2"/>
    <property type="match status" value="1"/>
</dbReference>
<dbReference type="PANTHER" id="PTHR46555:SF1">
    <property type="entry name" value="UBIQUITIN-LIKE PROTEIN 4A"/>
    <property type="match status" value="1"/>
</dbReference>
<dbReference type="GO" id="GO:0071816">
    <property type="term" value="P:tail-anchored membrane protein insertion into ER membrane"/>
    <property type="evidence" value="ECO:0007669"/>
    <property type="project" value="TreeGrafter"/>
</dbReference>
<organism evidence="5 6">
    <name type="scientific">Dispira parvispora</name>
    <dbReference type="NCBI Taxonomy" id="1520584"/>
    <lineage>
        <taxon>Eukaryota</taxon>
        <taxon>Fungi</taxon>
        <taxon>Fungi incertae sedis</taxon>
        <taxon>Zoopagomycota</taxon>
        <taxon>Kickxellomycotina</taxon>
        <taxon>Dimargaritomycetes</taxon>
        <taxon>Dimargaritales</taxon>
        <taxon>Dimargaritaceae</taxon>
        <taxon>Dispira</taxon>
    </lineage>
</organism>
<dbReference type="InterPro" id="IPR029071">
    <property type="entry name" value="Ubiquitin-like_domsf"/>
</dbReference>
<dbReference type="EMBL" id="JANBPY010000207">
    <property type="protein sequence ID" value="KAJ1968267.1"/>
    <property type="molecule type" value="Genomic_DNA"/>
</dbReference>
<dbReference type="GO" id="GO:0071818">
    <property type="term" value="C:BAT3 complex"/>
    <property type="evidence" value="ECO:0007669"/>
    <property type="project" value="TreeGrafter"/>
</dbReference>
<proteinExistence type="predicted"/>
<feature type="domain" description="Ubiquitin-like" evidence="4">
    <location>
        <begin position="62"/>
        <end position="134"/>
    </location>
</feature>
<dbReference type="PRINTS" id="PR00348">
    <property type="entry name" value="UBIQUITIN"/>
</dbReference>
<feature type="region of interest" description="Disordered" evidence="3">
    <location>
        <begin position="139"/>
        <end position="175"/>
    </location>
</feature>
<evidence type="ECO:0000256" key="2">
    <source>
        <dbReference type="ARBA" id="ARBA00022490"/>
    </source>
</evidence>
<dbReference type="InterPro" id="IPR047154">
    <property type="entry name" value="UBL4A-like"/>
</dbReference>
<name>A0A9W8ATS8_9FUNG</name>
<comment type="caution">
    <text evidence="5">The sequence shown here is derived from an EMBL/GenBank/DDBJ whole genome shotgun (WGS) entry which is preliminary data.</text>
</comment>
<accession>A0A9W8ATS8</accession>
<dbReference type="InterPro" id="IPR019956">
    <property type="entry name" value="Ubiquitin_dom"/>
</dbReference>
<dbReference type="PANTHER" id="PTHR46555">
    <property type="entry name" value="UBIQUITIN-LIKE PROTEIN 4A"/>
    <property type="match status" value="1"/>
</dbReference>
<evidence type="ECO:0000259" key="4">
    <source>
        <dbReference type="PROSITE" id="PS50053"/>
    </source>
</evidence>
<evidence type="ECO:0000313" key="6">
    <source>
        <dbReference type="Proteomes" id="UP001150925"/>
    </source>
</evidence>
<evidence type="ECO:0000256" key="3">
    <source>
        <dbReference type="SAM" id="MobiDB-lite"/>
    </source>
</evidence>
<keyword evidence="6" id="KW-1185">Reference proteome</keyword>
<sequence>MALAEPQAFQAFLLRLQDAPVTLNFRRQEDDPTLLHYPLPKCHFDTPTDTPSNTSAPKSQSFTIQVKALKVGHVYTVDVDPLTAVSELKTRVTQQCGVDPKYQRLLVKGKPLQDGNLVGDYQLTQDSVVNLLLKPGAPTPTWTPLPSPSNKEEPPASPTATSTPTDNLASKRLSTSVQQTIQSSQFLDNFRQLLESQGITANDQDILVRRLTS</sequence>
<reference evidence="5" key="1">
    <citation type="submission" date="2022-07" db="EMBL/GenBank/DDBJ databases">
        <title>Phylogenomic reconstructions and comparative analyses of Kickxellomycotina fungi.</title>
        <authorList>
            <person name="Reynolds N.K."/>
            <person name="Stajich J.E."/>
            <person name="Barry K."/>
            <person name="Grigoriev I.V."/>
            <person name="Crous P."/>
            <person name="Smith M.E."/>
        </authorList>
    </citation>
    <scope>NUCLEOTIDE SEQUENCE</scope>
    <source>
        <strain evidence="5">RSA 1196</strain>
    </source>
</reference>
<dbReference type="OrthoDB" id="428577at2759"/>
<dbReference type="CDD" id="cd17039">
    <property type="entry name" value="Ubl_ubiquitin_like"/>
    <property type="match status" value="1"/>
</dbReference>
<dbReference type="SMART" id="SM00213">
    <property type="entry name" value="UBQ"/>
    <property type="match status" value="1"/>
</dbReference>
<dbReference type="Proteomes" id="UP001150925">
    <property type="component" value="Unassembled WGS sequence"/>
</dbReference>
<gene>
    <name evidence="5" type="ORF">IWQ62_001343</name>
</gene>
<dbReference type="GO" id="GO:0006620">
    <property type="term" value="P:post-translational protein targeting to endoplasmic reticulum membrane"/>
    <property type="evidence" value="ECO:0007669"/>
    <property type="project" value="InterPro"/>
</dbReference>
<dbReference type="GO" id="GO:0051087">
    <property type="term" value="F:protein-folding chaperone binding"/>
    <property type="evidence" value="ECO:0007669"/>
    <property type="project" value="TreeGrafter"/>
</dbReference>